<dbReference type="EMBL" id="KE343721">
    <property type="protein sequence ID" value="EXB39333.1"/>
    <property type="molecule type" value="Genomic_DNA"/>
</dbReference>
<dbReference type="Proteomes" id="UP000030645">
    <property type="component" value="Unassembled WGS sequence"/>
</dbReference>
<organism evidence="1 2">
    <name type="scientific">Morus notabilis</name>
    <dbReference type="NCBI Taxonomy" id="981085"/>
    <lineage>
        <taxon>Eukaryota</taxon>
        <taxon>Viridiplantae</taxon>
        <taxon>Streptophyta</taxon>
        <taxon>Embryophyta</taxon>
        <taxon>Tracheophyta</taxon>
        <taxon>Spermatophyta</taxon>
        <taxon>Magnoliopsida</taxon>
        <taxon>eudicotyledons</taxon>
        <taxon>Gunneridae</taxon>
        <taxon>Pentapetalae</taxon>
        <taxon>rosids</taxon>
        <taxon>fabids</taxon>
        <taxon>Rosales</taxon>
        <taxon>Moraceae</taxon>
        <taxon>Moreae</taxon>
        <taxon>Morus</taxon>
    </lineage>
</organism>
<name>W9QVJ3_9ROSA</name>
<evidence type="ECO:0000313" key="2">
    <source>
        <dbReference type="Proteomes" id="UP000030645"/>
    </source>
</evidence>
<dbReference type="AlphaFoldDB" id="W9QVJ3"/>
<gene>
    <name evidence="1" type="ORF">L484_025028</name>
</gene>
<reference evidence="2" key="1">
    <citation type="submission" date="2013-01" db="EMBL/GenBank/DDBJ databases">
        <title>Draft Genome Sequence of a Mulberry Tree, Morus notabilis C.K. Schneid.</title>
        <authorList>
            <person name="He N."/>
            <person name="Zhao S."/>
        </authorList>
    </citation>
    <scope>NUCLEOTIDE SEQUENCE</scope>
</reference>
<evidence type="ECO:0000313" key="1">
    <source>
        <dbReference type="EMBL" id="EXB39333.1"/>
    </source>
</evidence>
<accession>W9QVJ3</accession>
<proteinExistence type="predicted"/>
<keyword evidence="2" id="KW-1185">Reference proteome</keyword>
<sequence length="102" mass="11324">MPHVTRILGEGVGSPHVAHSKEEVAGGREQLGPTWTTQVHKEMEGWPAWTAGERRESGRTTAVVHDLTESTLAHASSYASRRRAWWLRGAADARVGSWNVRR</sequence>
<protein>
    <submittedName>
        <fullName evidence="1">Uncharacterized protein</fullName>
    </submittedName>
</protein>